<dbReference type="AlphaFoldDB" id="A0A497XIZ1"/>
<keyword evidence="2" id="KW-1185">Reference proteome</keyword>
<proteinExistence type="predicted"/>
<dbReference type="Proteomes" id="UP000268908">
    <property type="component" value="Unassembled WGS sequence"/>
</dbReference>
<sequence>MLGSFFSAKPDHPLADPKEAKRVCDALTGRDPAAAIDEATALLESLAGVEGFKPEHRLALVFQLDEAAIVPARRLGREYVSARLTKTQEQRLWLANRDYWSGLIAALADNLRRFDANEKGAEAMKPALGLLYARLLHACRQRLKWDQFHYGPMDPVLWQLFGRVYLAAAGKRLAGGGVVLYPGSGNTTAEAEYLKALVFHASSMDNLLPVEIEVAEYLITHFLPRFVFTPEVRPDNVYWVDAAKPLPPARLARPPEMSPTLRFFNSSPAVDAIDELRLRIGRDGRVPGDVNLGGQYPVETVLPVLDHLAMCWSPKPPMRSHTRHRVKSRLTVVHGVAELHHQLQGHSEFGDSESWVVDDVSIGGMGAKVPLGGGQGGDWVRIGSVVGMKPEGADNWLVGIVRRFGRDSESVGSVGIETVSKTPRAIFADAGGLQTEGVLLDAPQQGESVRVVLPAEKWEDGVSLLFSLDGARVRLFPEAELETSPDAVVARYFVQVVD</sequence>
<dbReference type="EMBL" id="RCCI01000004">
    <property type="protein sequence ID" value="RLJ67824.1"/>
    <property type="molecule type" value="Genomic_DNA"/>
</dbReference>
<reference evidence="1 2" key="1">
    <citation type="submission" date="2018-10" db="EMBL/GenBank/DDBJ databases">
        <title>Genomic Encyclopedia of Type Strains, Phase IV (KMG-IV): sequencing the most valuable type-strain genomes for metagenomic binning, comparative biology and taxonomic classification.</title>
        <authorList>
            <person name="Goeker M."/>
        </authorList>
    </citation>
    <scope>NUCLEOTIDE SEQUENCE [LARGE SCALE GENOMIC DNA]</scope>
    <source>
        <strain evidence="1 2">DSM 26916</strain>
    </source>
</reference>
<dbReference type="OrthoDB" id="8553796at2"/>
<gene>
    <name evidence="1" type="ORF">DFR35_0374</name>
</gene>
<evidence type="ECO:0008006" key="3">
    <source>
        <dbReference type="Google" id="ProtNLM"/>
    </source>
</evidence>
<dbReference type="RefSeq" id="WP_121239783.1">
    <property type="nucleotide sequence ID" value="NZ_BHVV01000001.1"/>
</dbReference>
<comment type="caution">
    <text evidence="1">The sequence shown here is derived from an EMBL/GenBank/DDBJ whole genome shotgun (WGS) entry which is preliminary data.</text>
</comment>
<evidence type="ECO:0000313" key="1">
    <source>
        <dbReference type="EMBL" id="RLJ67824.1"/>
    </source>
</evidence>
<accession>A0A497XIZ1</accession>
<name>A0A497XIZ1_9PROT</name>
<protein>
    <recommendedName>
        <fullName evidence="3">PilZ domain-containing protein</fullName>
    </recommendedName>
</protein>
<organism evidence="1 2">
    <name type="scientific">Sulfurisoma sediminicola</name>
    <dbReference type="NCBI Taxonomy" id="1381557"/>
    <lineage>
        <taxon>Bacteria</taxon>
        <taxon>Pseudomonadati</taxon>
        <taxon>Pseudomonadota</taxon>
        <taxon>Betaproteobacteria</taxon>
        <taxon>Nitrosomonadales</taxon>
        <taxon>Sterolibacteriaceae</taxon>
        <taxon>Sulfurisoma</taxon>
    </lineage>
</organism>
<evidence type="ECO:0000313" key="2">
    <source>
        <dbReference type="Proteomes" id="UP000268908"/>
    </source>
</evidence>